<comment type="caution">
    <text evidence="2">The sequence shown here is derived from an EMBL/GenBank/DDBJ whole genome shotgun (WGS) entry which is preliminary data.</text>
</comment>
<dbReference type="AlphaFoldDB" id="A0A4U1BCA4"/>
<accession>A0A4U1BCA4</accession>
<dbReference type="GO" id="GO:0015661">
    <property type="term" value="F:L-lysine efflux transmembrane transporter activity"/>
    <property type="evidence" value="ECO:0007669"/>
    <property type="project" value="InterPro"/>
</dbReference>
<dbReference type="PANTHER" id="PTHR35804:SF1">
    <property type="entry name" value="LYSINE EXPORTER LYSO"/>
    <property type="match status" value="1"/>
</dbReference>
<gene>
    <name evidence="2" type="ORF">FCL40_14300</name>
</gene>
<feature type="transmembrane region" description="Helical" evidence="1">
    <location>
        <begin position="233"/>
        <end position="254"/>
    </location>
</feature>
<keyword evidence="3" id="KW-1185">Reference proteome</keyword>
<evidence type="ECO:0000313" key="3">
    <source>
        <dbReference type="Proteomes" id="UP000305674"/>
    </source>
</evidence>
<dbReference type="RefSeq" id="WP_136853979.1">
    <property type="nucleotide sequence ID" value="NZ_SWCI01000010.1"/>
</dbReference>
<dbReference type="OrthoDB" id="5451742at2"/>
<keyword evidence="1" id="KW-1133">Transmembrane helix</keyword>
<reference evidence="2 3" key="1">
    <citation type="submission" date="2019-04" db="EMBL/GenBank/DDBJ databases">
        <authorList>
            <person name="Hwang J.C."/>
        </authorList>
    </citation>
    <scope>NUCLEOTIDE SEQUENCE [LARGE SCALE GENOMIC DNA]</scope>
    <source>
        <strain evidence="2 3">IMCC35001</strain>
    </source>
</reference>
<feature type="transmembrane region" description="Helical" evidence="1">
    <location>
        <begin position="103"/>
        <end position="124"/>
    </location>
</feature>
<feature type="transmembrane region" description="Helical" evidence="1">
    <location>
        <begin position="274"/>
        <end position="297"/>
    </location>
</feature>
<dbReference type="PANTHER" id="PTHR35804">
    <property type="entry name" value="LYSINE EXPORTER LYSO"/>
    <property type="match status" value="1"/>
</dbReference>
<keyword evidence="1" id="KW-0812">Transmembrane</keyword>
<sequence>MSLESLIILLPLFGGYLVPVTNRRLLAGIDRILSGIVYLILALMGLSLAQVDNLASELGTIGVLLLTLISLTLTLNLAALPLVDRRWPLSLDLGQSKQPLAKLVMESLKLALVVAAGVVVGLMVTLPHSLIESTANGALMVLLALIGIQLRGSNLGLRGILLNPRGLAIAAVVALTSLAAGALTAAIHGLPLLQGVILASGFGWYSLSGILITDGLGPVLGSVAFLADLSRELIAIVLIPALMRWSPASAIGYGGATAMDFTLPVLQQTGGPRVVPVAIVSGFLLSLATPILIPFLLSLA</sequence>
<keyword evidence="1" id="KW-0472">Membrane</keyword>
<evidence type="ECO:0000313" key="2">
    <source>
        <dbReference type="EMBL" id="TKB48092.1"/>
    </source>
</evidence>
<protein>
    <submittedName>
        <fullName evidence="2">Lysine exporter LysO family protein</fullName>
    </submittedName>
</protein>
<dbReference type="InterPro" id="IPR005642">
    <property type="entry name" value="LysO"/>
</dbReference>
<dbReference type="GO" id="GO:0005886">
    <property type="term" value="C:plasma membrane"/>
    <property type="evidence" value="ECO:0007669"/>
    <property type="project" value="TreeGrafter"/>
</dbReference>
<dbReference type="EMBL" id="SWCI01000010">
    <property type="protein sequence ID" value="TKB48092.1"/>
    <property type="molecule type" value="Genomic_DNA"/>
</dbReference>
<proteinExistence type="predicted"/>
<name>A0A4U1BCA4_9GAMM</name>
<feature type="transmembrane region" description="Helical" evidence="1">
    <location>
        <begin position="32"/>
        <end position="49"/>
    </location>
</feature>
<feature type="transmembrane region" description="Helical" evidence="1">
    <location>
        <begin position="202"/>
        <end position="226"/>
    </location>
</feature>
<feature type="transmembrane region" description="Helical" evidence="1">
    <location>
        <begin position="168"/>
        <end position="190"/>
    </location>
</feature>
<feature type="transmembrane region" description="Helical" evidence="1">
    <location>
        <begin position="6"/>
        <end position="25"/>
    </location>
</feature>
<organism evidence="2 3">
    <name type="scientific">Ferrimonas sediminicola</name>
    <dbReference type="NCBI Taxonomy" id="2569538"/>
    <lineage>
        <taxon>Bacteria</taxon>
        <taxon>Pseudomonadati</taxon>
        <taxon>Pseudomonadota</taxon>
        <taxon>Gammaproteobacteria</taxon>
        <taxon>Alteromonadales</taxon>
        <taxon>Ferrimonadaceae</taxon>
        <taxon>Ferrimonas</taxon>
    </lineage>
</organism>
<evidence type="ECO:0000256" key="1">
    <source>
        <dbReference type="SAM" id="Phobius"/>
    </source>
</evidence>
<dbReference type="Proteomes" id="UP000305674">
    <property type="component" value="Unassembled WGS sequence"/>
</dbReference>
<feature type="transmembrane region" description="Helical" evidence="1">
    <location>
        <begin position="61"/>
        <end position="83"/>
    </location>
</feature>
<dbReference type="Pfam" id="PF03956">
    <property type="entry name" value="Lys_export"/>
    <property type="match status" value="1"/>
</dbReference>